<proteinExistence type="inferred from homology"/>
<dbReference type="EMBL" id="CABFNS010000786">
    <property type="protein sequence ID" value="VUC28504.1"/>
    <property type="molecule type" value="Genomic_DNA"/>
</dbReference>
<gene>
    <name evidence="8" type="ORF">CLO192961_LOCUS238944</name>
</gene>
<dbReference type="InterPro" id="IPR036249">
    <property type="entry name" value="Thioredoxin-like_sf"/>
</dbReference>
<comment type="caution">
    <text evidence="8">The sequence shown here is derived from an EMBL/GenBank/DDBJ whole genome shotgun (WGS) entry which is preliminary data.</text>
</comment>
<evidence type="ECO:0000313" key="8">
    <source>
        <dbReference type="EMBL" id="VUC28504.1"/>
    </source>
</evidence>
<dbReference type="InterPro" id="IPR036188">
    <property type="entry name" value="FAD/NAD-bd_sf"/>
</dbReference>
<evidence type="ECO:0000256" key="5">
    <source>
        <dbReference type="ARBA" id="ARBA00023002"/>
    </source>
</evidence>
<dbReference type="PRINTS" id="PR00420">
    <property type="entry name" value="RNGMNOXGNASE"/>
</dbReference>
<organism evidence="8 9">
    <name type="scientific">Bionectria ochroleuca</name>
    <name type="common">Gliocladium roseum</name>
    <dbReference type="NCBI Taxonomy" id="29856"/>
    <lineage>
        <taxon>Eukaryota</taxon>
        <taxon>Fungi</taxon>
        <taxon>Dikarya</taxon>
        <taxon>Ascomycota</taxon>
        <taxon>Pezizomycotina</taxon>
        <taxon>Sordariomycetes</taxon>
        <taxon>Hypocreomycetidae</taxon>
        <taxon>Hypocreales</taxon>
        <taxon>Bionectriaceae</taxon>
        <taxon>Clonostachys</taxon>
    </lineage>
</organism>
<dbReference type="Proteomes" id="UP000766486">
    <property type="component" value="Unassembled WGS sequence"/>
</dbReference>
<evidence type="ECO:0000256" key="2">
    <source>
        <dbReference type="ARBA" id="ARBA00007801"/>
    </source>
</evidence>
<dbReference type="Gene3D" id="3.30.9.10">
    <property type="entry name" value="D-Amino Acid Oxidase, subunit A, domain 2"/>
    <property type="match status" value="1"/>
</dbReference>
<evidence type="ECO:0000256" key="1">
    <source>
        <dbReference type="ARBA" id="ARBA00001974"/>
    </source>
</evidence>
<evidence type="ECO:0000259" key="7">
    <source>
        <dbReference type="Pfam" id="PF01494"/>
    </source>
</evidence>
<dbReference type="InterPro" id="IPR050641">
    <property type="entry name" value="RIFMO-like"/>
</dbReference>
<protein>
    <recommendedName>
        <fullName evidence="7">FAD-binding domain-containing protein</fullName>
    </recommendedName>
</protein>
<dbReference type="SUPFAM" id="SSF52833">
    <property type="entry name" value="Thioredoxin-like"/>
    <property type="match status" value="1"/>
</dbReference>
<feature type="domain" description="FAD-binding" evidence="7">
    <location>
        <begin position="9"/>
        <end position="364"/>
    </location>
</feature>
<keyword evidence="3" id="KW-0285">Flavoprotein</keyword>
<dbReference type="InterPro" id="IPR002938">
    <property type="entry name" value="FAD-bd"/>
</dbReference>
<evidence type="ECO:0000313" key="9">
    <source>
        <dbReference type="Proteomes" id="UP000766486"/>
    </source>
</evidence>
<dbReference type="Pfam" id="PF01494">
    <property type="entry name" value="FAD_binding_3"/>
    <property type="match status" value="1"/>
</dbReference>
<keyword evidence="4" id="KW-0274">FAD</keyword>
<keyword evidence="9" id="KW-1185">Reference proteome</keyword>
<dbReference type="Gene3D" id="3.40.30.120">
    <property type="match status" value="1"/>
</dbReference>
<dbReference type="SUPFAM" id="SSF51905">
    <property type="entry name" value="FAD/NAD(P)-binding domain"/>
    <property type="match status" value="1"/>
</dbReference>
<dbReference type="PANTHER" id="PTHR43004">
    <property type="entry name" value="TRK SYSTEM POTASSIUM UPTAKE PROTEIN"/>
    <property type="match status" value="1"/>
</dbReference>
<feature type="region of interest" description="Disordered" evidence="6">
    <location>
        <begin position="473"/>
        <end position="493"/>
    </location>
</feature>
<dbReference type="SUPFAM" id="SSF54373">
    <property type="entry name" value="FAD-linked reductases, C-terminal domain"/>
    <property type="match status" value="1"/>
</dbReference>
<dbReference type="Gene3D" id="3.50.50.60">
    <property type="entry name" value="FAD/NAD(P)-binding domain"/>
    <property type="match status" value="1"/>
</dbReference>
<comment type="similarity">
    <text evidence="2">Belongs to the PheA/TfdB FAD monooxygenase family.</text>
</comment>
<comment type="cofactor">
    <cofactor evidence="1">
        <name>FAD</name>
        <dbReference type="ChEBI" id="CHEBI:57692"/>
    </cofactor>
</comment>
<accession>A0ABY6UBL7</accession>
<dbReference type="PANTHER" id="PTHR43004:SF19">
    <property type="entry name" value="BINDING MONOOXYGENASE, PUTATIVE (JCVI)-RELATED"/>
    <property type="match status" value="1"/>
</dbReference>
<sequence>MPFSNWLSGGPTGLFNGLLLHRLGVSVSILDAKKETLDFGRADALNARTQQYLEVAGLLDELLPQGLKCNTSSTFAKGEFKSRQNDWWVSLEHTLHKNFLMIGQPVIEAMLHKRLPGLVHFGETVTEISEGKTQVEVITNTGRRVRAKYVIGADGARSTIRNALGISFTGTKPEMLWAVIDAFIETDFPMCPEIITFQINGQSRVSWIPRERGLSRFYVLLEGEVTEERAKESVKTHLAPYKVEFTKVEWYSTFDGKSIWNRSELRKDFGQLTRNLKTVKERLASSFISNGGDGRVFLAGDAAHVHSVNGGQGLNTGLADAFGLSWRLAMALKQDNLKLKAGAADKLLRSYDIERRSTAKGVIDVAAVLVRDTVHTAKQYVSTIQRNAGYITGMGVSYQDMDSPLVVESTHSFWTAGKRCPDVEVTDAPHGKTHRLYSAVEYGNYALLFVGKHPDGRVGYEKVASCYSILPRSSDDTSPVPQGGGEAGEQTLSREAGGKVFEADWVKQEDSFVVVVRPDMYIGYVGTDEQGWKSYLDELFSQD</sequence>
<reference evidence="8 9" key="1">
    <citation type="submission" date="2019-06" db="EMBL/GenBank/DDBJ databases">
        <authorList>
            <person name="Broberg M."/>
        </authorList>
    </citation>
    <scope>NUCLEOTIDE SEQUENCE [LARGE SCALE GENOMIC DNA]</scope>
</reference>
<evidence type="ECO:0000256" key="4">
    <source>
        <dbReference type="ARBA" id="ARBA00022827"/>
    </source>
</evidence>
<keyword evidence="5" id="KW-0560">Oxidoreductase</keyword>
<evidence type="ECO:0000256" key="6">
    <source>
        <dbReference type="SAM" id="MobiDB-lite"/>
    </source>
</evidence>
<name>A0ABY6UBL7_BIOOC</name>
<evidence type="ECO:0000256" key="3">
    <source>
        <dbReference type="ARBA" id="ARBA00022630"/>
    </source>
</evidence>